<dbReference type="Proteomes" id="UP001595789">
    <property type="component" value="Unassembled WGS sequence"/>
</dbReference>
<dbReference type="InterPro" id="IPR001387">
    <property type="entry name" value="Cro/C1-type_HTH"/>
</dbReference>
<evidence type="ECO:0000313" key="3">
    <source>
        <dbReference type="EMBL" id="MFC4212656.1"/>
    </source>
</evidence>
<comment type="caution">
    <text evidence="3">The sequence shown here is derived from an EMBL/GenBank/DDBJ whole genome shotgun (WGS) entry which is preliminary data.</text>
</comment>
<gene>
    <name evidence="3" type="ORF">ACFOWA_15780</name>
</gene>
<keyword evidence="1" id="KW-0238">DNA-binding</keyword>
<protein>
    <submittedName>
        <fullName evidence="3">Helix-turn-helix domain-containing protein</fullName>
    </submittedName>
</protein>
<dbReference type="InterPro" id="IPR010982">
    <property type="entry name" value="Lambda_DNA-bd_dom_sf"/>
</dbReference>
<dbReference type="RefSeq" id="WP_378986802.1">
    <property type="nucleotide sequence ID" value="NZ_JBHSBW010000013.1"/>
</dbReference>
<dbReference type="PROSITE" id="PS50943">
    <property type="entry name" value="HTH_CROC1"/>
    <property type="match status" value="1"/>
</dbReference>
<evidence type="ECO:0000259" key="2">
    <source>
        <dbReference type="PROSITE" id="PS50943"/>
    </source>
</evidence>
<proteinExistence type="predicted"/>
<organism evidence="3 4">
    <name type="scientific">Pedobacter lithocola</name>
    <dbReference type="NCBI Taxonomy" id="1908239"/>
    <lineage>
        <taxon>Bacteria</taxon>
        <taxon>Pseudomonadati</taxon>
        <taxon>Bacteroidota</taxon>
        <taxon>Sphingobacteriia</taxon>
        <taxon>Sphingobacteriales</taxon>
        <taxon>Sphingobacteriaceae</taxon>
        <taxon>Pedobacter</taxon>
    </lineage>
</organism>
<dbReference type="PANTHER" id="PTHR46558:SF11">
    <property type="entry name" value="HTH-TYPE TRANSCRIPTIONAL REGULATOR XRE"/>
    <property type="match status" value="1"/>
</dbReference>
<name>A0ABV8PG05_9SPHI</name>
<dbReference type="Gene3D" id="1.10.260.40">
    <property type="entry name" value="lambda repressor-like DNA-binding domains"/>
    <property type="match status" value="1"/>
</dbReference>
<dbReference type="SMART" id="SM00530">
    <property type="entry name" value="HTH_XRE"/>
    <property type="match status" value="1"/>
</dbReference>
<feature type="domain" description="HTH cro/C1-type" evidence="2">
    <location>
        <begin position="17"/>
        <end position="72"/>
    </location>
</feature>
<sequence>MEKTTISKFKLDLAKRIKFLRKKAGLTQSALAIKIGFKDKQIVNTYELKGANPTAYNLVLIAQALNVTVDELLDFSELDELNTK</sequence>
<evidence type="ECO:0000256" key="1">
    <source>
        <dbReference type="ARBA" id="ARBA00023125"/>
    </source>
</evidence>
<keyword evidence="4" id="KW-1185">Reference proteome</keyword>
<evidence type="ECO:0000313" key="4">
    <source>
        <dbReference type="Proteomes" id="UP001595789"/>
    </source>
</evidence>
<dbReference type="CDD" id="cd00093">
    <property type="entry name" value="HTH_XRE"/>
    <property type="match status" value="1"/>
</dbReference>
<dbReference type="EMBL" id="JBHSBW010000013">
    <property type="protein sequence ID" value="MFC4212656.1"/>
    <property type="molecule type" value="Genomic_DNA"/>
</dbReference>
<dbReference type="SUPFAM" id="SSF47413">
    <property type="entry name" value="lambda repressor-like DNA-binding domains"/>
    <property type="match status" value="1"/>
</dbReference>
<dbReference type="PANTHER" id="PTHR46558">
    <property type="entry name" value="TRACRIPTIONAL REGULATORY PROTEIN-RELATED-RELATED"/>
    <property type="match status" value="1"/>
</dbReference>
<accession>A0ABV8PG05</accession>
<dbReference type="Pfam" id="PF01381">
    <property type="entry name" value="HTH_3"/>
    <property type="match status" value="1"/>
</dbReference>
<reference evidence="4" key="1">
    <citation type="journal article" date="2019" name="Int. J. Syst. Evol. Microbiol.">
        <title>The Global Catalogue of Microorganisms (GCM) 10K type strain sequencing project: providing services to taxonomists for standard genome sequencing and annotation.</title>
        <authorList>
            <consortium name="The Broad Institute Genomics Platform"/>
            <consortium name="The Broad Institute Genome Sequencing Center for Infectious Disease"/>
            <person name="Wu L."/>
            <person name="Ma J."/>
        </authorList>
    </citation>
    <scope>NUCLEOTIDE SEQUENCE [LARGE SCALE GENOMIC DNA]</scope>
    <source>
        <strain evidence="4">CCM 8691</strain>
    </source>
</reference>